<reference evidence="2" key="1">
    <citation type="submission" date="2022-10" db="EMBL/GenBank/DDBJ databases">
        <authorList>
            <person name="Mo P."/>
        </authorList>
    </citation>
    <scope>NUCLEOTIDE SEQUENCE</scope>
    <source>
        <strain evidence="2">HUAS 13-4</strain>
    </source>
</reference>
<proteinExistence type="predicted"/>
<dbReference type="EMBL" id="CP106793">
    <property type="protein sequence ID" value="UXY23402.1"/>
    <property type="molecule type" value="Genomic_DNA"/>
</dbReference>
<organism evidence="2 3">
    <name type="scientific">Streptomyces cynarae</name>
    <dbReference type="NCBI Taxonomy" id="2981134"/>
    <lineage>
        <taxon>Bacteria</taxon>
        <taxon>Bacillati</taxon>
        <taxon>Actinomycetota</taxon>
        <taxon>Actinomycetes</taxon>
        <taxon>Kitasatosporales</taxon>
        <taxon>Streptomycetaceae</taxon>
        <taxon>Streptomyces</taxon>
    </lineage>
</organism>
<dbReference type="RefSeq" id="WP_263233550.1">
    <property type="nucleotide sequence ID" value="NZ_CP106793.1"/>
</dbReference>
<name>A0ABY6EB15_9ACTN</name>
<evidence type="ECO:0000313" key="2">
    <source>
        <dbReference type="EMBL" id="UXY23402.1"/>
    </source>
</evidence>
<gene>
    <name evidence="2" type="ORF">N8I84_35455</name>
</gene>
<evidence type="ECO:0000256" key="1">
    <source>
        <dbReference type="SAM" id="MobiDB-lite"/>
    </source>
</evidence>
<evidence type="ECO:0000313" key="3">
    <source>
        <dbReference type="Proteomes" id="UP001061298"/>
    </source>
</evidence>
<feature type="region of interest" description="Disordered" evidence="1">
    <location>
        <begin position="1"/>
        <end position="46"/>
    </location>
</feature>
<keyword evidence="3" id="KW-1185">Reference proteome</keyword>
<dbReference type="Proteomes" id="UP001061298">
    <property type="component" value="Chromosome"/>
</dbReference>
<sequence>MFRRKGLSPRFDAQEAGGTRDTTVPADEQRNGPTRTAAPLGAHLTG</sequence>
<protein>
    <submittedName>
        <fullName evidence="2">Uncharacterized protein</fullName>
    </submittedName>
</protein>
<accession>A0ABY6EB15</accession>